<gene>
    <name evidence="3" type="ORF">D1B33_05125</name>
</gene>
<dbReference type="Pfam" id="PF07859">
    <property type="entry name" value="Abhydrolase_3"/>
    <property type="match status" value="1"/>
</dbReference>
<dbReference type="EMBL" id="QWEI01000002">
    <property type="protein sequence ID" value="RHW38271.1"/>
    <property type="molecule type" value="Genomic_DNA"/>
</dbReference>
<organism evidence="3 4">
    <name type="scientific">Ureibacillus yapensis</name>
    <dbReference type="NCBI Taxonomy" id="2304605"/>
    <lineage>
        <taxon>Bacteria</taxon>
        <taxon>Bacillati</taxon>
        <taxon>Bacillota</taxon>
        <taxon>Bacilli</taxon>
        <taxon>Bacillales</taxon>
        <taxon>Caryophanaceae</taxon>
        <taxon>Ureibacillus</taxon>
    </lineage>
</organism>
<sequence>MNNMLDAAKRYLEQANQQIPLHKMTPMEVREMRSKAPKIKLEKSVPLSKVQDKYILVRDGEQIPIRIYTPQGNGPFPIILYFHGGGWVLNDIETCHASCQLIASLSDAIVISVGYRLAPQHKFPTPLYDAYDAFLWTVKNSSIINGKQDQITVMGDSAGGNLATVVALLNKELNGPTIAAQVLLYPVTDLSFSTDSYEEFSVGFGLEKKDMQWFAHYYLNNMKEQVHPLAAPLQAEDLSNLPNACIIVAENDVLRDEGIAYAKRLQQFGNIVELHTAKGLIHSYFTKNEYFGREIEDTVYMIRDFLKHQL</sequence>
<comment type="caution">
    <text evidence="3">The sequence shown here is derived from an EMBL/GenBank/DDBJ whole genome shotgun (WGS) entry which is preliminary data.</text>
</comment>
<evidence type="ECO:0000259" key="2">
    <source>
        <dbReference type="Pfam" id="PF07859"/>
    </source>
</evidence>
<reference evidence="3 4" key="1">
    <citation type="submission" date="2018-08" db="EMBL/GenBank/DDBJ databases">
        <title>Lysinibacillus sp. YLB-03 draft genome sequence.</title>
        <authorList>
            <person name="Yu L."/>
        </authorList>
    </citation>
    <scope>NUCLEOTIDE SEQUENCE [LARGE SCALE GENOMIC DNA]</scope>
    <source>
        <strain evidence="3 4">YLB-03</strain>
    </source>
</reference>
<dbReference type="Proteomes" id="UP000265692">
    <property type="component" value="Unassembled WGS sequence"/>
</dbReference>
<dbReference type="PANTHER" id="PTHR48081">
    <property type="entry name" value="AB HYDROLASE SUPERFAMILY PROTEIN C4A8.06C"/>
    <property type="match status" value="1"/>
</dbReference>
<dbReference type="InterPro" id="IPR050300">
    <property type="entry name" value="GDXG_lipolytic_enzyme"/>
</dbReference>
<feature type="domain" description="Alpha/beta hydrolase fold-3" evidence="2">
    <location>
        <begin position="79"/>
        <end position="285"/>
    </location>
</feature>
<dbReference type="SUPFAM" id="SSF53474">
    <property type="entry name" value="alpha/beta-Hydrolases"/>
    <property type="match status" value="1"/>
</dbReference>
<evidence type="ECO:0000256" key="1">
    <source>
        <dbReference type="ARBA" id="ARBA00022801"/>
    </source>
</evidence>
<accession>A0A396SAB5</accession>
<name>A0A396SAB5_9BACL</name>
<dbReference type="AlphaFoldDB" id="A0A396SAB5"/>
<dbReference type="Gene3D" id="3.40.50.1820">
    <property type="entry name" value="alpha/beta hydrolase"/>
    <property type="match status" value="1"/>
</dbReference>
<keyword evidence="4" id="KW-1185">Reference proteome</keyword>
<evidence type="ECO:0000313" key="4">
    <source>
        <dbReference type="Proteomes" id="UP000265692"/>
    </source>
</evidence>
<dbReference type="InterPro" id="IPR029058">
    <property type="entry name" value="AB_hydrolase_fold"/>
</dbReference>
<dbReference type="GO" id="GO:0016787">
    <property type="term" value="F:hydrolase activity"/>
    <property type="evidence" value="ECO:0007669"/>
    <property type="project" value="UniProtKB-KW"/>
</dbReference>
<protein>
    <submittedName>
        <fullName evidence="3">Alpha/beta hydrolase</fullName>
    </submittedName>
</protein>
<dbReference type="OrthoDB" id="9815425at2"/>
<proteinExistence type="predicted"/>
<dbReference type="RefSeq" id="WP_118875306.1">
    <property type="nucleotide sequence ID" value="NZ_QWEI01000002.1"/>
</dbReference>
<dbReference type="PANTHER" id="PTHR48081:SF8">
    <property type="entry name" value="ALPHA_BETA HYDROLASE FOLD-3 DOMAIN-CONTAINING PROTEIN-RELATED"/>
    <property type="match status" value="1"/>
</dbReference>
<dbReference type="InterPro" id="IPR013094">
    <property type="entry name" value="AB_hydrolase_3"/>
</dbReference>
<evidence type="ECO:0000313" key="3">
    <source>
        <dbReference type="EMBL" id="RHW38271.1"/>
    </source>
</evidence>
<keyword evidence="1 3" id="KW-0378">Hydrolase</keyword>